<keyword evidence="18" id="KW-0496">Mitochondrion</keyword>
<dbReference type="GO" id="GO:0016491">
    <property type="term" value="F:oxidoreductase activity"/>
    <property type="evidence" value="ECO:0007669"/>
    <property type="project" value="UniProtKB-KW"/>
</dbReference>
<comment type="catalytic activity">
    <reaction evidence="21">
        <text>2 reduced [adrenodoxin] + NADP(+) + H(+) = 2 oxidized [adrenodoxin] + NADPH</text>
        <dbReference type="Rhea" id="RHEA:42312"/>
        <dbReference type="Rhea" id="RHEA-COMP:9998"/>
        <dbReference type="Rhea" id="RHEA-COMP:9999"/>
        <dbReference type="ChEBI" id="CHEBI:15378"/>
        <dbReference type="ChEBI" id="CHEBI:33737"/>
        <dbReference type="ChEBI" id="CHEBI:33738"/>
        <dbReference type="ChEBI" id="CHEBI:57783"/>
        <dbReference type="ChEBI" id="CHEBI:58349"/>
        <dbReference type="EC" id="1.18.1.6"/>
    </reaction>
</comment>
<evidence type="ECO:0000256" key="3">
    <source>
        <dbReference type="ARBA" id="ARBA00004370"/>
    </source>
</evidence>
<keyword evidence="8" id="KW-0813">Transport</keyword>
<dbReference type="Gene3D" id="2.60.120.260">
    <property type="entry name" value="Galactose-binding domain-like"/>
    <property type="match status" value="1"/>
</dbReference>
<reference evidence="25" key="1">
    <citation type="submission" date="2019-08" db="EMBL/GenBank/DDBJ databases">
        <title>The improved chromosome-level genome for the pearl oyster Pinctada fucata martensii using PacBio sequencing and Hi-C.</title>
        <authorList>
            <person name="Zheng Z."/>
        </authorList>
    </citation>
    <scope>NUCLEOTIDE SEQUENCE</scope>
    <source>
        <strain evidence="25">ZZ-2019</strain>
        <tissue evidence="25">Adductor muscle</tissue>
    </source>
</reference>
<evidence type="ECO:0000256" key="12">
    <source>
        <dbReference type="ARBA" id="ARBA00022857"/>
    </source>
</evidence>
<keyword evidence="16" id="KW-0560">Oxidoreductase</keyword>
<keyword evidence="17" id="KW-0175">Coiled coil</keyword>
<organism evidence="25 26">
    <name type="scientific">Pinctada imbricata</name>
    <name type="common">Atlantic pearl-oyster</name>
    <name type="synonym">Pinctada martensii</name>
    <dbReference type="NCBI Taxonomy" id="66713"/>
    <lineage>
        <taxon>Eukaryota</taxon>
        <taxon>Metazoa</taxon>
        <taxon>Spiralia</taxon>
        <taxon>Lophotrochozoa</taxon>
        <taxon>Mollusca</taxon>
        <taxon>Bivalvia</taxon>
        <taxon>Autobranchia</taxon>
        <taxon>Pteriomorphia</taxon>
        <taxon>Pterioida</taxon>
        <taxon>Pterioidea</taxon>
        <taxon>Pteriidae</taxon>
        <taxon>Pinctada</taxon>
    </lineage>
</organism>
<proteinExistence type="inferred from homology"/>
<evidence type="ECO:0000256" key="14">
    <source>
        <dbReference type="ARBA" id="ARBA00022982"/>
    </source>
</evidence>
<evidence type="ECO:0000313" key="25">
    <source>
        <dbReference type="EMBL" id="KAK3089609.1"/>
    </source>
</evidence>
<dbReference type="Gene3D" id="3.50.50.60">
    <property type="entry name" value="FAD/NAD(P)-binding domain"/>
    <property type="match status" value="1"/>
</dbReference>
<dbReference type="GO" id="GO:0016020">
    <property type="term" value="C:membrane"/>
    <property type="evidence" value="ECO:0007669"/>
    <property type="project" value="UniProtKB-SubCell"/>
</dbReference>
<feature type="transmembrane region" description="Helical" evidence="23">
    <location>
        <begin position="787"/>
        <end position="808"/>
    </location>
</feature>
<evidence type="ECO:0000256" key="19">
    <source>
        <dbReference type="ARBA" id="ARBA00023136"/>
    </source>
</evidence>
<evidence type="ECO:0000256" key="21">
    <source>
        <dbReference type="ARBA" id="ARBA00048933"/>
    </source>
</evidence>
<evidence type="ECO:0000259" key="24">
    <source>
        <dbReference type="PROSITE" id="PS51469"/>
    </source>
</evidence>
<evidence type="ECO:0000256" key="10">
    <source>
        <dbReference type="ARBA" id="ARBA00022692"/>
    </source>
</evidence>
<name>A0AA88XQ10_PINIB</name>
<dbReference type="InterPro" id="IPR012919">
    <property type="entry name" value="SUN_dom"/>
</dbReference>
<dbReference type="InterPro" id="IPR055275">
    <property type="entry name" value="Ferredox_Rdtase"/>
</dbReference>
<evidence type="ECO:0000256" key="13">
    <source>
        <dbReference type="ARBA" id="ARBA00022946"/>
    </source>
</evidence>
<evidence type="ECO:0000256" key="8">
    <source>
        <dbReference type="ARBA" id="ARBA00022448"/>
    </source>
</evidence>
<dbReference type="PANTHER" id="PTHR48467">
    <property type="entry name" value="GLUTAMATE SYNTHASE 1 [NADH], CHLOROPLASTIC-LIKE"/>
    <property type="match status" value="1"/>
</dbReference>
<keyword evidence="26" id="KW-1185">Reference proteome</keyword>
<dbReference type="Gene3D" id="3.40.50.720">
    <property type="entry name" value="NAD(P)-binding Rossmann-like Domain"/>
    <property type="match status" value="1"/>
</dbReference>
<dbReference type="GO" id="GO:0005739">
    <property type="term" value="C:mitochondrion"/>
    <property type="evidence" value="ECO:0007669"/>
    <property type="project" value="UniProtKB-SubCell"/>
</dbReference>
<sequence length="1230" mass="137835">MLLVLPSLCRRHLRQVLTCSIAHLCTASRPPHICVVGSGPAGFYTAQQILKGHPTAKVDILEKLPVPFGLVRYGVAPDHPEVKNVINTFTQTAQNERCSFLGNVEVGNDITLTDLRKAYSAVILSYGADSDRTLGIPGENLGNVLAARSFVGWFNGLPQDKDLLVDLDCEEAVILGQGNVALDVARILLTPIDTLKKTDITEHALSKLARSRVKKVYLVGRRGPLQVAFTIKELREMIRLPNCRPILHTKDFTGINQLIEDLPRPRKRLTDLMYKTCMEPTDKDKKMWEGAGREWELKFCLSPQEIHGTDGSVSSVTFNRNVLEGEDLVNKKAVKTEETEEIQCGLVLRSIGYKSISIDPSLPFDATKGVIQNINGRVTGHSGLYCSGWASRGPVGVILTTMTDGFETGKLVLQDLNSGLLQTEDVQGKEAVIEALRIKSNLKRSNNNSPYDYNRTLHTTTKDFLRHDYFQSPSYRRKVHDPAYKIPNMSRWQLKGGARRYEGSDLYISDDDEVEEGAWQRGYDSDEEYKYRNKTVVEDGLHLRSGTSLKSERSILEKLKTPNRKSLANSQRKEKSVSKQVIQTQRSASRKSLGSEMVVSSNSGMLNNNARTRGNSSSNSSSSVVRQRLTEKYEETQIEKGMKEVQNQKLRKENSKTIKYGYETLTETVQPIVSPVWNTVGEPVWRYTGKPVWTYVGHPLWNYLGQPVWTYLGQPVWQHIAGPILSTLVSTVFFVISSVYYILWTLLLGSVLNSVTSSAGWLYSSVQHIVMKLVVLEAWVMYRRSRLCCIIFPFLLLLPLLAEGLTSLNLHDEVKKIIIHLQKQDSGGLTEGDVEKIVNRILSTELAALHNKHEEEKSKQELAYDRYRQDQDIRLESLRSILVHNISNIEAKLAAELDTINVQGRESSDKSTVVIGNLQEDLSLLRSQLQNVELSQHALDLQLKNCCKNESFYVALIQDKVNRILGQLMASHSSGDKDQDAFAAWLHSNFVSKKDLDEQFKTFSADLTKHIFEEVKKYGGTEVFISDTGGGAGISESVVKRIVDDALMKFNADKIGLPDFALESAGGSVISTRCSETYHKKTAQYSILGIPLWYVSNSPRTVIQPEVYPGSCWAFHGDKGYLVIELSTVITPTGFSLEHIPKSLAPNGRIDSAPKDFMVLGLAGEHDTLGTVLGNFTYNKDGEPLQYFKVQKPEVSDYKFIELRILNNNGNSIFTCLYRFRVHGTPVQQS</sequence>
<dbReference type="PRINTS" id="PR00419">
    <property type="entry name" value="ADXRDTASE"/>
</dbReference>
<evidence type="ECO:0000256" key="15">
    <source>
        <dbReference type="ARBA" id="ARBA00022989"/>
    </source>
</evidence>
<evidence type="ECO:0000256" key="20">
    <source>
        <dbReference type="ARBA" id="ARBA00030202"/>
    </source>
</evidence>
<evidence type="ECO:0000256" key="11">
    <source>
        <dbReference type="ARBA" id="ARBA00022827"/>
    </source>
</evidence>
<comment type="cofactor">
    <cofactor evidence="1">
        <name>FAD</name>
        <dbReference type="ChEBI" id="CHEBI:57692"/>
    </cofactor>
</comment>
<dbReference type="AlphaFoldDB" id="A0AA88XQ10"/>
<comment type="similarity">
    <text evidence="5">Belongs to the ferredoxin--NADP reductase type 1 family.</text>
</comment>
<evidence type="ECO:0000256" key="7">
    <source>
        <dbReference type="ARBA" id="ARBA00016287"/>
    </source>
</evidence>
<evidence type="ECO:0000256" key="22">
    <source>
        <dbReference type="SAM" id="MobiDB-lite"/>
    </source>
</evidence>
<keyword evidence="11" id="KW-0274">FAD</keyword>
<dbReference type="GO" id="GO:0005635">
    <property type="term" value="C:nuclear envelope"/>
    <property type="evidence" value="ECO:0007669"/>
    <property type="project" value="UniProtKB-ARBA"/>
</dbReference>
<evidence type="ECO:0000256" key="17">
    <source>
        <dbReference type="ARBA" id="ARBA00023054"/>
    </source>
</evidence>
<keyword evidence="10 23" id="KW-0812">Transmembrane</keyword>
<feature type="region of interest" description="Disordered" evidence="22">
    <location>
        <begin position="562"/>
        <end position="629"/>
    </location>
</feature>
<dbReference type="Pfam" id="PF07738">
    <property type="entry name" value="Sad1_UNC"/>
    <property type="match status" value="1"/>
</dbReference>
<dbReference type="Proteomes" id="UP001186944">
    <property type="component" value="Unassembled WGS sequence"/>
</dbReference>
<dbReference type="EMBL" id="VSWD01000010">
    <property type="protein sequence ID" value="KAK3089609.1"/>
    <property type="molecule type" value="Genomic_DNA"/>
</dbReference>
<comment type="caution">
    <text evidence="25">The sequence shown here is derived from an EMBL/GenBank/DDBJ whole genome shotgun (WGS) entry which is preliminary data.</text>
</comment>
<keyword evidence="14" id="KW-0249">Electron transport</keyword>
<keyword evidence="9" id="KW-0285">Flavoprotein</keyword>
<dbReference type="PROSITE" id="PS51469">
    <property type="entry name" value="SUN"/>
    <property type="match status" value="1"/>
</dbReference>
<dbReference type="Pfam" id="PF07992">
    <property type="entry name" value="Pyr_redox_2"/>
    <property type="match status" value="1"/>
</dbReference>
<evidence type="ECO:0000256" key="9">
    <source>
        <dbReference type="ARBA" id="ARBA00022630"/>
    </source>
</evidence>
<keyword evidence="13" id="KW-0809">Transit peptide</keyword>
<evidence type="ECO:0000256" key="4">
    <source>
        <dbReference type="ARBA" id="ARBA00004731"/>
    </source>
</evidence>
<comment type="subcellular location">
    <subcellularLocation>
        <location evidence="3">Membrane</location>
    </subcellularLocation>
    <subcellularLocation>
        <location evidence="2">Mitochondrion</location>
    </subcellularLocation>
</comment>
<evidence type="ECO:0000256" key="16">
    <source>
        <dbReference type="ARBA" id="ARBA00023002"/>
    </source>
</evidence>
<dbReference type="PANTHER" id="PTHR48467:SF1">
    <property type="entry name" value="GLUTAMATE SYNTHASE 1 [NADH], CHLOROPLASTIC-LIKE"/>
    <property type="match status" value="1"/>
</dbReference>
<protein>
    <recommendedName>
        <fullName evidence="7">NADPH:adrenodoxin oxidoreductase, mitochondrial</fullName>
        <ecNumber evidence="6">1.18.1.6</ecNumber>
    </recommendedName>
    <alternativeName>
        <fullName evidence="20">Ferredoxin--NADP(+) reductase</fullName>
    </alternativeName>
</protein>
<evidence type="ECO:0000256" key="18">
    <source>
        <dbReference type="ARBA" id="ARBA00023128"/>
    </source>
</evidence>
<evidence type="ECO:0000313" key="26">
    <source>
        <dbReference type="Proteomes" id="UP001186944"/>
    </source>
</evidence>
<dbReference type="EC" id="1.18.1.6" evidence="6"/>
<evidence type="ECO:0000256" key="6">
    <source>
        <dbReference type="ARBA" id="ARBA00013219"/>
    </source>
</evidence>
<gene>
    <name evidence="25" type="ORF">FSP39_004976</name>
</gene>
<feature type="transmembrane region" description="Helical" evidence="23">
    <location>
        <begin position="724"/>
        <end position="748"/>
    </location>
</feature>
<comment type="pathway">
    <text evidence="4">Steroid metabolism; cholesterol metabolism.</text>
</comment>
<keyword evidence="12" id="KW-0521">NADP</keyword>
<evidence type="ECO:0000256" key="1">
    <source>
        <dbReference type="ARBA" id="ARBA00001974"/>
    </source>
</evidence>
<feature type="domain" description="SUN" evidence="24">
    <location>
        <begin position="1066"/>
        <end position="1227"/>
    </location>
</feature>
<evidence type="ECO:0000256" key="2">
    <source>
        <dbReference type="ARBA" id="ARBA00004173"/>
    </source>
</evidence>
<dbReference type="FunFam" id="3.50.50.60:FF:000036">
    <property type="entry name" value="NADPH:adrenodoxin oxidoreductase, mitochondrial"/>
    <property type="match status" value="1"/>
</dbReference>
<evidence type="ECO:0000256" key="5">
    <source>
        <dbReference type="ARBA" id="ARBA00008312"/>
    </source>
</evidence>
<dbReference type="FunFam" id="2.60.120.260:FF:000009">
    <property type="entry name" value="SUN domain-containing protein 1 isoform X1"/>
    <property type="match status" value="1"/>
</dbReference>
<keyword evidence="19 23" id="KW-0472">Membrane</keyword>
<feature type="compositionally biased region" description="Polar residues" evidence="22">
    <location>
        <begin position="578"/>
        <end position="614"/>
    </location>
</feature>
<evidence type="ECO:0000256" key="23">
    <source>
        <dbReference type="SAM" id="Phobius"/>
    </source>
</evidence>
<dbReference type="InterPro" id="IPR036188">
    <property type="entry name" value="FAD/NAD-bd_sf"/>
</dbReference>
<dbReference type="SUPFAM" id="SSF51971">
    <property type="entry name" value="Nucleotide-binding domain"/>
    <property type="match status" value="1"/>
</dbReference>
<accession>A0AA88XQ10</accession>
<dbReference type="InterPro" id="IPR023753">
    <property type="entry name" value="FAD/NAD-binding_dom"/>
</dbReference>
<keyword evidence="15 23" id="KW-1133">Transmembrane helix</keyword>